<name>A0A3M2LF98_9ACTN</name>
<dbReference type="GO" id="GO:0008168">
    <property type="term" value="F:methyltransferase activity"/>
    <property type="evidence" value="ECO:0007669"/>
    <property type="project" value="UniProtKB-KW"/>
</dbReference>
<dbReference type="GO" id="GO:0017000">
    <property type="term" value="P:antibiotic biosynthetic process"/>
    <property type="evidence" value="ECO:0007669"/>
    <property type="project" value="UniProtKB-ARBA"/>
</dbReference>
<reference evidence="4 5" key="1">
    <citation type="submission" date="2018-10" db="EMBL/GenBank/DDBJ databases">
        <title>Isolation, diversity and antifungal activity of actinobacteria from wheat.</title>
        <authorList>
            <person name="Han C."/>
        </authorList>
    </citation>
    <scope>NUCLEOTIDE SEQUENCE [LARGE SCALE GENOMIC DNA]</scope>
    <source>
        <strain evidence="4 5">NEAU-YY642</strain>
    </source>
</reference>
<feature type="region of interest" description="Disordered" evidence="2">
    <location>
        <begin position="228"/>
        <end position="253"/>
    </location>
</feature>
<dbReference type="PANTHER" id="PTHR43861">
    <property type="entry name" value="TRANS-ACONITATE 2-METHYLTRANSFERASE-RELATED"/>
    <property type="match status" value="1"/>
</dbReference>
<dbReference type="CDD" id="cd02440">
    <property type="entry name" value="AdoMet_MTases"/>
    <property type="match status" value="1"/>
</dbReference>
<dbReference type="Proteomes" id="UP000278673">
    <property type="component" value="Unassembled WGS sequence"/>
</dbReference>
<dbReference type="InterPro" id="IPR041698">
    <property type="entry name" value="Methyltransf_25"/>
</dbReference>
<comment type="caution">
    <text evidence="4">The sequence shown here is derived from an EMBL/GenBank/DDBJ whole genome shotgun (WGS) entry which is preliminary data.</text>
</comment>
<protein>
    <submittedName>
        <fullName evidence="4">Class I SAM-dependent methyltransferase</fullName>
    </submittedName>
</protein>
<sequence>MVDHQFADAQLAALYDRFHPWDARGDFAFYLPRLLAARSVLDVGCGTGTLLHRAREAGHDGRLVGLDPAAGMLALARRREDVEWVRGDLDCLDGRREFDLVVMTGHAFQVLLTDDEMRGALAAVRELLTDEGYFAFETRNPAARAWELWTPEHAVRTLDERGSEVTMAHRVDLPVVGETVSFTTTYTSPDWPRPQTSRSTLRFLDAPTLDRLLAEAGLAVTERYGDFHGGPFTPEGPEPSPEIVTLARRAAPR</sequence>
<feature type="domain" description="Methyltransferase" evidence="3">
    <location>
        <begin position="40"/>
        <end position="132"/>
    </location>
</feature>
<evidence type="ECO:0000256" key="1">
    <source>
        <dbReference type="ARBA" id="ARBA00022679"/>
    </source>
</evidence>
<keyword evidence="5" id="KW-1185">Reference proteome</keyword>
<dbReference type="SUPFAM" id="SSF53335">
    <property type="entry name" value="S-adenosyl-L-methionine-dependent methyltransferases"/>
    <property type="match status" value="1"/>
</dbReference>
<dbReference type="Pfam" id="PF13649">
    <property type="entry name" value="Methyltransf_25"/>
    <property type="match status" value="1"/>
</dbReference>
<accession>A0A3M2LF98</accession>
<dbReference type="InterPro" id="IPR029063">
    <property type="entry name" value="SAM-dependent_MTases_sf"/>
</dbReference>
<evidence type="ECO:0000313" key="4">
    <source>
        <dbReference type="EMBL" id="RMI34655.1"/>
    </source>
</evidence>
<organism evidence="4 5">
    <name type="scientific">Streptomyces triticirhizae</name>
    <dbReference type="NCBI Taxonomy" id="2483353"/>
    <lineage>
        <taxon>Bacteria</taxon>
        <taxon>Bacillati</taxon>
        <taxon>Actinomycetota</taxon>
        <taxon>Actinomycetes</taxon>
        <taxon>Kitasatosporales</taxon>
        <taxon>Streptomycetaceae</taxon>
        <taxon>Streptomyces</taxon>
    </lineage>
</organism>
<dbReference type="AlphaFoldDB" id="A0A3M2LF98"/>
<evidence type="ECO:0000259" key="3">
    <source>
        <dbReference type="Pfam" id="PF13649"/>
    </source>
</evidence>
<dbReference type="GO" id="GO:0032259">
    <property type="term" value="P:methylation"/>
    <property type="evidence" value="ECO:0007669"/>
    <property type="project" value="UniProtKB-KW"/>
</dbReference>
<dbReference type="Gene3D" id="3.40.50.150">
    <property type="entry name" value="Vaccinia Virus protein VP39"/>
    <property type="match status" value="1"/>
</dbReference>
<evidence type="ECO:0000313" key="5">
    <source>
        <dbReference type="Proteomes" id="UP000278673"/>
    </source>
</evidence>
<evidence type="ECO:0000256" key="2">
    <source>
        <dbReference type="SAM" id="MobiDB-lite"/>
    </source>
</evidence>
<dbReference type="Gene3D" id="2.20.130.10">
    <property type="entry name" value="CAC2371-like domains"/>
    <property type="match status" value="1"/>
</dbReference>
<dbReference type="EMBL" id="RFFJ01000170">
    <property type="protein sequence ID" value="RMI34655.1"/>
    <property type="molecule type" value="Genomic_DNA"/>
</dbReference>
<keyword evidence="4" id="KW-0489">Methyltransferase</keyword>
<proteinExistence type="predicted"/>
<dbReference type="RefSeq" id="WP_122399043.1">
    <property type="nucleotide sequence ID" value="NZ_RFFJ01000170.1"/>
</dbReference>
<gene>
    <name evidence="4" type="ORF">EBN88_23365</name>
</gene>
<keyword evidence="1 4" id="KW-0808">Transferase</keyword>